<dbReference type="HOGENOM" id="CLU_774611_0_0_1"/>
<dbReference type="AlphaFoldDB" id="T1IQY6"/>
<feature type="coiled-coil region" evidence="1">
    <location>
        <begin position="97"/>
        <end position="134"/>
    </location>
</feature>
<evidence type="ECO:0000313" key="3">
    <source>
        <dbReference type="EnsemblMetazoa" id="SMAR003466-PA"/>
    </source>
</evidence>
<dbReference type="eggNOG" id="ENOG502SQK0">
    <property type="taxonomic scope" value="Eukaryota"/>
</dbReference>
<keyword evidence="1" id="KW-0175">Coiled coil</keyword>
<evidence type="ECO:0000256" key="2">
    <source>
        <dbReference type="SAM" id="MobiDB-lite"/>
    </source>
</evidence>
<name>T1IQY6_STRMM</name>
<dbReference type="EnsemblMetazoa" id="SMAR003466-RA">
    <property type="protein sequence ID" value="SMAR003466-PA"/>
    <property type="gene ID" value="SMAR003466"/>
</dbReference>
<accession>T1IQY6</accession>
<feature type="compositionally biased region" description="Polar residues" evidence="2">
    <location>
        <begin position="1"/>
        <end position="18"/>
    </location>
</feature>
<dbReference type="InterPro" id="IPR005312">
    <property type="entry name" value="DUF1759"/>
</dbReference>
<reference evidence="4" key="1">
    <citation type="submission" date="2011-05" db="EMBL/GenBank/DDBJ databases">
        <authorList>
            <person name="Richards S.R."/>
            <person name="Qu J."/>
            <person name="Jiang H."/>
            <person name="Jhangiani S.N."/>
            <person name="Agravi P."/>
            <person name="Goodspeed R."/>
            <person name="Gross S."/>
            <person name="Mandapat C."/>
            <person name="Jackson L."/>
            <person name="Mathew T."/>
            <person name="Pu L."/>
            <person name="Thornton R."/>
            <person name="Saada N."/>
            <person name="Wilczek-Boney K.B."/>
            <person name="Lee S."/>
            <person name="Kovar C."/>
            <person name="Wu Y."/>
            <person name="Scherer S.E."/>
            <person name="Worley K.C."/>
            <person name="Muzny D.M."/>
            <person name="Gibbs R."/>
        </authorList>
    </citation>
    <scope>NUCLEOTIDE SEQUENCE</scope>
    <source>
        <strain evidence="4">Brora</strain>
    </source>
</reference>
<proteinExistence type="predicted"/>
<reference evidence="3" key="2">
    <citation type="submission" date="2015-02" db="UniProtKB">
        <authorList>
            <consortium name="EnsemblMetazoa"/>
        </authorList>
    </citation>
    <scope>IDENTIFICATION</scope>
</reference>
<dbReference type="Pfam" id="PF03564">
    <property type="entry name" value="DUF1759"/>
    <property type="match status" value="1"/>
</dbReference>
<dbReference type="PhylomeDB" id="T1IQY6"/>
<organism evidence="3 4">
    <name type="scientific">Strigamia maritima</name>
    <name type="common">European centipede</name>
    <name type="synonym">Geophilus maritimus</name>
    <dbReference type="NCBI Taxonomy" id="126957"/>
    <lineage>
        <taxon>Eukaryota</taxon>
        <taxon>Metazoa</taxon>
        <taxon>Ecdysozoa</taxon>
        <taxon>Arthropoda</taxon>
        <taxon>Myriapoda</taxon>
        <taxon>Chilopoda</taxon>
        <taxon>Pleurostigmophora</taxon>
        <taxon>Geophilomorpha</taxon>
        <taxon>Linotaeniidae</taxon>
        <taxon>Strigamia</taxon>
    </lineage>
</organism>
<dbReference type="Proteomes" id="UP000014500">
    <property type="component" value="Unassembled WGS sequence"/>
</dbReference>
<protein>
    <submittedName>
        <fullName evidence="3">Uncharacterized protein</fullName>
    </submittedName>
</protein>
<dbReference type="EMBL" id="JH431324">
    <property type="status" value="NOT_ANNOTATED_CDS"/>
    <property type="molecule type" value="Genomic_DNA"/>
</dbReference>
<dbReference type="PANTHER" id="PTHR22954">
    <property type="entry name" value="RETROVIRAL PROTEASE-RELATED"/>
    <property type="match status" value="1"/>
</dbReference>
<keyword evidence="4" id="KW-1185">Reference proteome</keyword>
<feature type="region of interest" description="Disordered" evidence="2">
    <location>
        <begin position="1"/>
        <end position="25"/>
    </location>
</feature>
<sequence>MANTGTSTPEIEENTQPGSGRDSARAGFHDQLDKGFWNVQIDSVKKAILEAEASVSPLELKMNKRIAQVLLEGLMNIWENRRVRLTESEIFSDSITIKSFENRIIALNIKVTTFEEQEKERVEVELKIAKAKGNVEGVPGTSFPLGKKKNAYLPKLPLATFKGELLQWPSFIDFFESSIDKNPNLSLVEKMQYLKAACSGPAARVIEWFPIEEKNYQIALDALKEHFGSPEMMDSALVKVIKGLSPLKSIKPVLAVKKRLALMSGYARRLGWYDEKKVVLAKTVIPEILDKLPPLLTVQYQIESKKDPEKRKVKNMFAYLVDLIKSYHKLKALKLQRQKKILMEKEDTRINLESFVGI</sequence>
<evidence type="ECO:0000256" key="1">
    <source>
        <dbReference type="SAM" id="Coils"/>
    </source>
</evidence>
<evidence type="ECO:0000313" key="4">
    <source>
        <dbReference type="Proteomes" id="UP000014500"/>
    </source>
</evidence>
<dbReference type="PANTHER" id="PTHR22954:SF3">
    <property type="entry name" value="PROTEIN CBG08539"/>
    <property type="match status" value="1"/>
</dbReference>